<feature type="compositionally biased region" description="Acidic residues" evidence="4">
    <location>
        <begin position="81"/>
        <end position="90"/>
    </location>
</feature>
<feature type="compositionally biased region" description="Gly residues" evidence="4">
    <location>
        <begin position="9"/>
        <end position="38"/>
    </location>
</feature>
<dbReference type="SUPFAM" id="SSF52540">
    <property type="entry name" value="P-loop containing nucleoside triphosphate hydrolases"/>
    <property type="match status" value="1"/>
</dbReference>
<organism evidence="6 7">
    <name type="scientific">Cryptosporangium minutisporangium</name>
    <dbReference type="NCBI Taxonomy" id="113569"/>
    <lineage>
        <taxon>Bacteria</taxon>
        <taxon>Bacillati</taxon>
        <taxon>Actinomycetota</taxon>
        <taxon>Actinomycetes</taxon>
        <taxon>Cryptosporangiales</taxon>
        <taxon>Cryptosporangiaceae</taxon>
        <taxon>Cryptosporangium</taxon>
    </lineage>
</organism>
<proteinExistence type="predicted"/>
<feature type="compositionally biased region" description="Basic and acidic residues" evidence="4">
    <location>
        <begin position="62"/>
        <end position="73"/>
    </location>
</feature>
<accession>A0ABP6T7Z2</accession>
<feature type="binding site" evidence="3">
    <location>
        <begin position="494"/>
        <end position="501"/>
    </location>
    <ligand>
        <name>ATP</name>
        <dbReference type="ChEBI" id="CHEBI:30616"/>
    </ligand>
</feature>
<dbReference type="Pfam" id="PF01580">
    <property type="entry name" value="FtsK_SpoIIIE"/>
    <property type="match status" value="1"/>
</dbReference>
<evidence type="ECO:0000259" key="5">
    <source>
        <dbReference type="PROSITE" id="PS50901"/>
    </source>
</evidence>
<sequence>MMPPRTNQSGGGQSGSGGPRSDGGAESGGGQARSGGPGARRAGGFWSRPRREKTDQQGAESPRSDGYQHRDRPAGASPLSEPDDGTDPLPDEERQIRTTFLRLRGTADALLAAADAGRSAATGAYDIAERDAARRTHRAIQRAEADAAAAYEEARDLLANRVGRIAPWAASADWGDAGWRSDDWLGTGPARYVRLGSFSVPGAGPRSGGAHPDQLPALVPLLDVGSLGLIAEGDDKEWPIGAIHSVLLRALAAAPPGRLEIVTYDPRIRGVTSPFAALRKAGNDLLSDPLATPTELVRRLVLLRAAVMRVAELAGAHHVPDLAALTKATKVQPEPYRLLVVCDYPYGIDSAAQTELIRLAEGGPRRGVSLLVHHDPRVLPEDGVNPAELLGHLTVARGRNAAITVSSLPAVTVRPDNPPPRELIERVSARVAEGARRGAAPVVEFEPLLPEPDKRWSEDAIRGMTAKIGRAGLDTVELELRGSDPSLPNVLIGGASGQGKSNLLLVLLHSIAASYSPDEVAMYLLDFKDGLEFDRLGPRPGRPWHLPHARVLGLEGDRAFGLAVLRYLDAEFRRRAEQFRLAGANDLAGYRTLRPGETVPRLLLVIDEFQVLVAEDDDIARASIVILETLARRGRAVGVHLVLASQTLSGIETLVTKERSIFGQFPWRVSLKTEASESEAVLGRQNTEAAQLRFRGEIVFNREYGDPAHNRRGVVAYADEQRLDILRRQLWEKGGRPAAPRVFYAARPSDPSLLTDALQRVLTDAPPGDDTKYALLGLPVDVDPAPVAFGLTADPGRTLAVVGDGRDDAFGTLGAVVWSLAAQHVRGGAEFVMLDAVGGDMGSPETALLAETAGAFDHGVVTYTGGSVGAGLIELARIVDERIANGGKHADLTAERRPIYVLGIGLHRAPRLDHFDDTGVVPTDALRTLVREGPLVDVHLIGWWNSLRVFSEHVGYEYAPLVGGYVFLRVPEADVQGVLGPYLRYAPQLHRGLFCDLSHGGRPVPVVPFGLPAGGR</sequence>
<name>A0ABP6T7Z2_9ACTN</name>
<evidence type="ECO:0000256" key="2">
    <source>
        <dbReference type="ARBA" id="ARBA00022840"/>
    </source>
</evidence>
<keyword evidence="7" id="KW-1185">Reference proteome</keyword>
<dbReference type="InterPro" id="IPR050206">
    <property type="entry name" value="FtsK/SpoIIIE/SftA"/>
</dbReference>
<dbReference type="InterPro" id="IPR002543">
    <property type="entry name" value="FtsK_dom"/>
</dbReference>
<dbReference type="PANTHER" id="PTHR22683">
    <property type="entry name" value="SPORULATION PROTEIN RELATED"/>
    <property type="match status" value="1"/>
</dbReference>
<feature type="domain" description="FtsK" evidence="5">
    <location>
        <begin position="473"/>
        <end position="680"/>
    </location>
</feature>
<protein>
    <submittedName>
        <fullName evidence="6">FtsK/SpoIIIE domain-containing protein</fullName>
    </submittedName>
</protein>
<evidence type="ECO:0000313" key="6">
    <source>
        <dbReference type="EMBL" id="GAA3394556.1"/>
    </source>
</evidence>
<dbReference type="EMBL" id="BAAAYN010000044">
    <property type="protein sequence ID" value="GAA3394556.1"/>
    <property type="molecule type" value="Genomic_DNA"/>
</dbReference>
<keyword evidence="2 3" id="KW-0067">ATP-binding</keyword>
<evidence type="ECO:0000256" key="3">
    <source>
        <dbReference type="PROSITE-ProRule" id="PRU00289"/>
    </source>
</evidence>
<dbReference type="InterPro" id="IPR027417">
    <property type="entry name" value="P-loop_NTPase"/>
</dbReference>
<keyword evidence="1 3" id="KW-0547">Nucleotide-binding</keyword>
<evidence type="ECO:0000313" key="7">
    <source>
        <dbReference type="Proteomes" id="UP001501676"/>
    </source>
</evidence>
<evidence type="ECO:0000256" key="1">
    <source>
        <dbReference type="ARBA" id="ARBA00022741"/>
    </source>
</evidence>
<dbReference type="PROSITE" id="PS50901">
    <property type="entry name" value="FTSK"/>
    <property type="match status" value="1"/>
</dbReference>
<comment type="caution">
    <text evidence="6">The sequence shown here is derived from an EMBL/GenBank/DDBJ whole genome shotgun (WGS) entry which is preliminary data.</text>
</comment>
<dbReference type="Proteomes" id="UP001501676">
    <property type="component" value="Unassembled WGS sequence"/>
</dbReference>
<reference evidence="7" key="1">
    <citation type="journal article" date="2019" name="Int. J. Syst. Evol. Microbiol.">
        <title>The Global Catalogue of Microorganisms (GCM) 10K type strain sequencing project: providing services to taxonomists for standard genome sequencing and annotation.</title>
        <authorList>
            <consortium name="The Broad Institute Genomics Platform"/>
            <consortium name="The Broad Institute Genome Sequencing Center for Infectious Disease"/>
            <person name="Wu L."/>
            <person name="Ma J."/>
        </authorList>
    </citation>
    <scope>NUCLEOTIDE SEQUENCE [LARGE SCALE GENOMIC DNA]</scope>
    <source>
        <strain evidence="7">JCM 9458</strain>
    </source>
</reference>
<evidence type="ECO:0000256" key="4">
    <source>
        <dbReference type="SAM" id="MobiDB-lite"/>
    </source>
</evidence>
<dbReference type="RefSeq" id="WP_345732017.1">
    <property type="nucleotide sequence ID" value="NZ_BAAAYN010000044.1"/>
</dbReference>
<feature type="region of interest" description="Disordered" evidence="4">
    <location>
        <begin position="1"/>
        <end position="91"/>
    </location>
</feature>
<dbReference type="Gene3D" id="3.40.50.300">
    <property type="entry name" value="P-loop containing nucleotide triphosphate hydrolases"/>
    <property type="match status" value="2"/>
</dbReference>
<dbReference type="PANTHER" id="PTHR22683:SF41">
    <property type="entry name" value="DNA TRANSLOCASE FTSK"/>
    <property type="match status" value="1"/>
</dbReference>
<gene>
    <name evidence="6" type="ORF">GCM10020369_64430</name>
</gene>